<dbReference type="PANTHER" id="PTHR32071">
    <property type="entry name" value="TRANSCRIPTIONAL REGULATORY PROTEIN"/>
    <property type="match status" value="1"/>
</dbReference>
<dbReference type="SUPFAM" id="SSF52540">
    <property type="entry name" value="P-loop containing nucleoside triphosphate hydrolases"/>
    <property type="match status" value="1"/>
</dbReference>
<name>A0ABT3TFF6_9GAMM</name>
<dbReference type="InterPro" id="IPR035965">
    <property type="entry name" value="PAS-like_dom_sf"/>
</dbReference>
<keyword evidence="5" id="KW-0804">Transcription</keyword>
<dbReference type="Proteomes" id="UP001143362">
    <property type="component" value="Unassembled WGS sequence"/>
</dbReference>
<dbReference type="SMART" id="SM00382">
    <property type="entry name" value="AAA"/>
    <property type="match status" value="1"/>
</dbReference>
<dbReference type="CDD" id="cd00130">
    <property type="entry name" value="PAS"/>
    <property type="match status" value="1"/>
</dbReference>
<feature type="coiled-coil region" evidence="6">
    <location>
        <begin position="258"/>
        <end position="299"/>
    </location>
</feature>
<dbReference type="PANTHER" id="PTHR32071:SF117">
    <property type="entry name" value="PTS-DEPENDENT DIHYDROXYACETONE KINASE OPERON REGULATORY PROTEIN-RELATED"/>
    <property type="match status" value="1"/>
</dbReference>
<dbReference type="Gene3D" id="3.40.50.300">
    <property type="entry name" value="P-loop containing nucleotide triphosphate hydrolases"/>
    <property type="match status" value="1"/>
</dbReference>
<keyword evidence="6" id="KW-0175">Coiled coil</keyword>
<feature type="domain" description="Sigma-54 factor interaction" evidence="7">
    <location>
        <begin position="302"/>
        <end position="531"/>
    </location>
</feature>
<feature type="domain" description="PAC" evidence="9">
    <location>
        <begin position="213"/>
        <end position="270"/>
    </location>
</feature>
<dbReference type="PROSITE" id="PS00676">
    <property type="entry name" value="SIGMA54_INTERACT_2"/>
    <property type="match status" value="1"/>
</dbReference>
<dbReference type="Pfam" id="PF00158">
    <property type="entry name" value="Sigma54_activat"/>
    <property type="match status" value="1"/>
</dbReference>
<evidence type="ECO:0000256" key="3">
    <source>
        <dbReference type="ARBA" id="ARBA00023015"/>
    </source>
</evidence>
<dbReference type="EMBL" id="SHNN01000001">
    <property type="protein sequence ID" value="MCX2980749.1"/>
    <property type="molecule type" value="Genomic_DNA"/>
</dbReference>
<dbReference type="Pfam" id="PF00989">
    <property type="entry name" value="PAS"/>
    <property type="match status" value="1"/>
</dbReference>
<dbReference type="Pfam" id="PF25601">
    <property type="entry name" value="AAA_lid_14"/>
    <property type="match status" value="1"/>
</dbReference>
<dbReference type="Gene3D" id="1.10.10.60">
    <property type="entry name" value="Homeodomain-like"/>
    <property type="match status" value="1"/>
</dbReference>
<dbReference type="CDD" id="cd00009">
    <property type="entry name" value="AAA"/>
    <property type="match status" value="1"/>
</dbReference>
<dbReference type="InterPro" id="IPR000014">
    <property type="entry name" value="PAS"/>
</dbReference>
<dbReference type="InterPro" id="IPR000700">
    <property type="entry name" value="PAS-assoc_C"/>
</dbReference>
<evidence type="ECO:0000256" key="4">
    <source>
        <dbReference type="ARBA" id="ARBA00023125"/>
    </source>
</evidence>
<evidence type="ECO:0000256" key="5">
    <source>
        <dbReference type="ARBA" id="ARBA00023163"/>
    </source>
</evidence>
<evidence type="ECO:0000313" key="11">
    <source>
        <dbReference type="Proteomes" id="UP001143362"/>
    </source>
</evidence>
<gene>
    <name evidence="10" type="ORF">EYC98_07635</name>
</gene>
<keyword evidence="2" id="KW-0067">ATP-binding</keyword>
<dbReference type="InterPro" id="IPR013767">
    <property type="entry name" value="PAS_fold"/>
</dbReference>
<evidence type="ECO:0000313" key="10">
    <source>
        <dbReference type="EMBL" id="MCX2980749.1"/>
    </source>
</evidence>
<evidence type="ECO:0000259" key="9">
    <source>
        <dbReference type="PROSITE" id="PS50113"/>
    </source>
</evidence>
<dbReference type="SUPFAM" id="SSF55785">
    <property type="entry name" value="PYP-like sensor domain (PAS domain)"/>
    <property type="match status" value="1"/>
</dbReference>
<dbReference type="PROSITE" id="PS50045">
    <property type="entry name" value="SIGMA54_INTERACT_4"/>
    <property type="match status" value="1"/>
</dbReference>
<keyword evidence="11" id="KW-1185">Reference proteome</keyword>
<keyword evidence="3" id="KW-0805">Transcription regulation</keyword>
<feature type="domain" description="PAS" evidence="8">
    <location>
        <begin position="140"/>
        <end position="192"/>
    </location>
</feature>
<dbReference type="PROSITE" id="PS50112">
    <property type="entry name" value="PAS"/>
    <property type="match status" value="1"/>
</dbReference>
<dbReference type="Gene3D" id="1.10.8.60">
    <property type="match status" value="1"/>
</dbReference>
<dbReference type="NCBIfam" id="TIGR00229">
    <property type="entry name" value="sensory_box"/>
    <property type="match status" value="1"/>
</dbReference>
<proteinExistence type="predicted"/>
<sequence length="621" mass="69915">MDRFYNYSAVPQIVVDPILDVIIEVNQEACRLLQRDRDSLKQQRVTSLFRTDLPRLHAFTQEVLENTRGFCDELQIEIGGQASGVEVIGRSSQAGEESFLHLGLQLLSELTVRRSRADALDIYHSGLGHWNRVASVFREFEHENRLLLDAAGEGIYGVDKAGNTTFVNPAARRILGYTLEELIGRNMHSTVHYSHGDGSHFEVDECPIFESLRDGKVHTVDDDTFWSRAGKPIDVEYTSTPILEGDEIVGVVVIFRDISEKKADRKRLMEVLEEVETLKNRLEQENAYLQEEISIEYNNHRIIGRSAGVQNTIRQINLVAPTGATTLIVGESGTGKELIARSIHEQSERSERPLIRVNCAAVPEDLFESEFFGHVKGAFTGATGDRPGRFELADGGTLFLDEVAEIPLHLQGKLLRVLQEQQFERVGESATRHVDVRIVAATNKDLRQLVDAGKFREDLYFRLNVFPITSVPLRERREDIPLLAQLFLQKAATRAHKPDLKISLSEIEKLGSYHWPGNIRELENVIERQVILAQGDAIRMDDSLISSDQIGARTSLQPLGELESEPQNKQRQRRNILMALEKSQGKVFGKEGAAELLGIKPTTLASRIKKLHIDPRSFKNA</sequence>
<reference evidence="10" key="1">
    <citation type="submission" date="2019-02" db="EMBL/GenBank/DDBJ databases">
        <authorList>
            <person name="Li S.-H."/>
        </authorList>
    </citation>
    <scope>NUCLEOTIDE SEQUENCE</scope>
    <source>
        <strain evidence="10">IMCC14734</strain>
    </source>
</reference>
<organism evidence="10 11">
    <name type="scientific">Candidatus Litorirhabdus singularis</name>
    <dbReference type="NCBI Taxonomy" id="2518993"/>
    <lineage>
        <taxon>Bacteria</taxon>
        <taxon>Pseudomonadati</taxon>
        <taxon>Pseudomonadota</taxon>
        <taxon>Gammaproteobacteria</taxon>
        <taxon>Cellvibrionales</taxon>
        <taxon>Halieaceae</taxon>
        <taxon>Candidatus Litorirhabdus</taxon>
    </lineage>
</organism>
<accession>A0ABT3TFF6</accession>
<dbReference type="InterPro" id="IPR002078">
    <property type="entry name" value="Sigma_54_int"/>
</dbReference>
<dbReference type="PROSITE" id="PS00688">
    <property type="entry name" value="SIGMA54_INTERACT_3"/>
    <property type="match status" value="1"/>
</dbReference>
<evidence type="ECO:0000259" key="8">
    <source>
        <dbReference type="PROSITE" id="PS50112"/>
    </source>
</evidence>
<dbReference type="RefSeq" id="WP_279244721.1">
    <property type="nucleotide sequence ID" value="NZ_SHNN01000001.1"/>
</dbReference>
<protein>
    <submittedName>
        <fullName evidence="10">PAS domain-containing protein</fullName>
    </submittedName>
</protein>
<evidence type="ECO:0000259" key="7">
    <source>
        <dbReference type="PROSITE" id="PS50045"/>
    </source>
</evidence>
<dbReference type="Pfam" id="PF13426">
    <property type="entry name" value="PAS_9"/>
    <property type="match status" value="1"/>
</dbReference>
<dbReference type="InterPro" id="IPR025944">
    <property type="entry name" value="Sigma_54_int_dom_CS"/>
</dbReference>
<keyword evidence="1" id="KW-0547">Nucleotide-binding</keyword>
<dbReference type="InterPro" id="IPR058031">
    <property type="entry name" value="AAA_lid_NorR"/>
</dbReference>
<dbReference type="Gene3D" id="3.30.450.20">
    <property type="entry name" value="PAS domain"/>
    <property type="match status" value="1"/>
</dbReference>
<evidence type="ECO:0000256" key="6">
    <source>
        <dbReference type="SAM" id="Coils"/>
    </source>
</evidence>
<keyword evidence="4" id="KW-0238">DNA-binding</keyword>
<comment type="caution">
    <text evidence="10">The sequence shown here is derived from an EMBL/GenBank/DDBJ whole genome shotgun (WGS) entry which is preliminary data.</text>
</comment>
<dbReference type="PROSITE" id="PS50113">
    <property type="entry name" value="PAC"/>
    <property type="match status" value="1"/>
</dbReference>
<dbReference type="InterPro" id="IPR003593">
    <property type="entry name" value="AAA+_ATPase"/>
</dbReference>
<evidence type="ECO:0000256" key="1">
    <source>
        <dbReference type="ARBA" id="ARBA00022741"/>
    </source>
</evidence>
<dbReference type="SMART" id="SM00091">
    <property type="entry name" value="PAS"/>
    <property type="match status" value="2"/>
</dbReference>
<dbReference type="InterPro" id="IPR025943">
    <property type="entry name" value="Sigma_54_int_dom_ATP-bd_2"/>
</dbReference>
<evidence type="ECO:0000256" key="2">
    <source>
        <dbReference type="ARBA" id="ARBA00022840"/>
    </source>
</evidence>
<dbReference type="InterPro" id="IPR027417">
    <property type="entry name" value="P-loop_NTPase"/>
</dbReference>